<keyword evidence="1 4" id="KW-0479">Metal-binding</keyword>
<evidence type="ECO:0000256" key="2">
    <source>
        <dbReference type="ARBA" id="ARBA00022771"/>
    </source>
</evidence>
<dbReference type="GO" id="GO:0003729">
    <property type="term" value="F:mRNA binding"/>
    <property type="evidence" value="ECO:0007669"/>
    <property type="project" value="TreeGrafter"/>
</dbReference>
<dbReference type="InterPro" id="IPR032378">
    <property type="entry name" value="ZC3H15/TMA46_C"/>
</dbReference>
<organism evidence="6 7">
    <name type="scientific">Beta vulgaris subsp. vulgaris</name>
    <name type="common">Beet</name>
    <dbReference type="NCBI Taxonomy" id="3555"/>
    <lineage>
        <taxon>Eukaryota</taxon>
        <taxon>Viridiplantae</taxon>
        <taxon>Streptophyta</taxon>
        <taxon>Embryophyta</taxon>
        <taxon>Tracheophyta</taxon>
        <taxon>Spermatophyta</taxon>
        <taxon>Magnoliopsida</taxon>
        <taxon>eudicotyledons</taxon>
        <taxon>Gunneridae</taxon>
        <taxon>Pentapetalae</taxon>
        <taxon>Caryophyllales</taxon>
        <taxon>Chenopodiaceae</taxon>
        <taxon>Betoideae</taxon>
        <taxon>Beta</taxon>
    </lineage>
</organism>
<evidence type="ECO:0000256" key="3">
    <source>
        <dbReference type="ARBA" id="ARBA00022833"/>
    </source>
</evidence>
<dbReference type="Pfam" id="PF16543">
    <property type="entry name" value="DFRP_C"/>
    <property type="match status" value="1"/>
</dbReference>
<reference evidence="6 7" key="1">
    <citation type="journal article" date="2014" name="Nature">
        <title>The genome of the recently domesticated crop plant sugar beet (Beta vulgaris).</title>
        <authorList>
            <person name="Dohm J.C."/>
            <person name="Minoche A.E."/>
            <person name="Holtgrawe D."/>
            <person name="Capella-Gutierrez S."/>
            <person name="Zakrzewski F."/>
            <person name="Tafer H."/>
            <person name="Rupp O."/>
            <person name="Sorensen T.R."/>
            <person name="Stracke R."/>
            <person name="Reinhardt R."/>
            <person name="Goesmann A."/>
            <person name="Kraft T."/>
            <person name="Schulz B."/>
            <person name="Stadler P.F."/>
            <person name="Schmidt T."/>
            <person name="Gabaldon T."/>
            <person name="Lehrach H."/>
            <person name="Weisshaar B."/>
            <person name="Himmelbauer H."/>
        </authorList>
    </citation>
    <scope>NUCLEOTIDE SEQUENCE [LARGE SCALE GENOMIC DNA]</scope>
    <source>
        <tissue evidence="6">Taproot</tissue>
    </source>
</reference>
<proteinExistence type="predicted"/>
<dbReference type="Proteomes" id="UP000035740">
    <property type="component" value="Unassembled WGS sequence"/>
</dbReference>
<dbReference type="EMBL" id="KQ114202">
    <property type="protein sequence ID" value="KMS65128.1"/>
    <property type="molecule type" value="Genomic_DNA"/>
</dbReference>
<evidence type="ECO:0000256" key="1">
    <source>
        <dbReference type="ARBA" id="ARBA00022723"/>
    </source>
</evidence>
<feature type="zinc finger region" description="C3H1-type" evidence="4">
    <location>
        <begin position="2"/>
        <end position="40"/>
    </location>
</feature>
<dbReference type="Gramene" id="KMS65128">
    <property type="protein sequence ID" value="KMS65128"/>
    <property type="gene ID" value="BVRB_039150"/>
</dbReference>
<dbReference type="PANTHER" id="PTHR12681">
    <property type="entry name" value="ZINC FINGER-CONTAINING PROTEIN P48ZNF"/>
    <property type="match status" value="1"/>
</dbReference>
<dbReference type="GO" id="GO:0005829">
    <property type="term" value="C:cytosol"/>
    <property type="evidence" value="ECO:0007669"/>
    <property type="project" value="TreeGrafter"/>
</dbReference>
<dbReference type="GO" id="GO:0002181">
    <property type="term" value="P:cytoplasmic translation"/>
    <property type="evidence" value="ECO:0007669"/>
    <property type="project" value="TreeGrafter"/>
</dbReference>
<keyword evidence="7" id="KW-1185">Reference proteome</keyword>
<dbReference type="PROSITE" id="PS50103">
    <property type="entry name" value="ZF_C3H1"/>
    <property type="match status" value="1"/>
</dbReference>
<evidence type="ECO:0000313" key="7">
    <source>
        <dbReference type="Proteomes" id="UP000035740"/>
    </source>
</evidence>
<feature type="non-terminal residue" evidence="6">
    <location>
        <position position="1"/>
    </location>
</feature>
<dbReference type="Gene3D" id="6.20.400.10">
    <property type="match status" value="1"/>
</dbReference>
<dbReference type="InterPro" id="IPR000571">
    <property type="entry name" value="Znf_CCCH"/>
</dbReference>
<dbReference type="PANTHER" id="PTHR12681:SF0">
    <property type="entry name" value="ZINC FINGER CCCH DOMAIN-CONTAINING PROTEIN 15"/>
    <property type="match status" value="1"/>
</dbReference>
<dbReference type="GO" id="GO:0008270">
    <property type="term" value="F:zinc ion binding"/>
    <property type="evidence" value="ECO:0007669"/>
    <property type="project" value="UniProtKB-KW"/>
</dbReference>
<keyword evidence="2 4" id="KW-0863">Zinc-finger</keyword>
<dbReference type="AlphaFoldDB" id="A0A0J7YPP5"/>
<name>A0A0J7YPP5_BETVV</name>
<gene>
    <name evidence="6" type="ORF">BVRB_039150</name>
</gene>
<sequence length="180" mass="20309">LNKTDIICKFFVDAVESKKYGALWLCPNNGKDCQYNHALPKGFVLQRDRKLLAEQQEDQLSIEEQIEIERAALLRRNDLNPVTKESFEKWKIAQKEKAEQAVKDKVKAAMDKKALGKLTMAAGLSGRDLFTFDPSLFVDDLDAADNAEMEIRETGDDDDADEDEKASALANVVDRNLFLV</sequence>
<evidence type="ECO:0000259" key="5">
    <source>
        <dbReference type="PROSITE" id="PS50103"/>
    </source>
</evidence>
<evidence type="ECO:0000313" key="6">
    <source>
        <dbReference type="EMBL" id="KMS65128.1"/>
    </source>
</evidence>
<keyword evidence="3 4" id="KW-0862">Zinc</keyword>
<accession>A0A0J7YPP5</accession>
<evidence type="ECO:0000256" key="4">
    <source>
        <dbReference type="PROSITE-ProRule" id="PRU00723"/>
    </source>
</evidence>
<feature type="domain" description="C3H1-type" evidence="5">
    <location>
        <begin position="2"/>
        <end position="40"/>
    </location>
</feature>
<dbReference type="OrthoDB" id="278280at2759"/>
<protein>
    <recommendedName>
        <fullName evidence="5">C3H1-type domain-containing protein</fullName>
    </recommendedName>
</protein>